<evidence type="ECO:0000256" key="1">
    <source>
        <dbReference type="ARBA" id="ARBA00010894"/>
    </source>
</evidence>
<evidence type="ECO:0000313" key="3">
    <source>
        <dbReference type="EMBL" id="KFF41371.1"/>
    </source>
</evidence>
<feature type="transmembrane region" description="Helical" evidence="2">
    <location>
        <begin position="69"/>
        <end position="94"/>
    </location>
</feature>
<dbReference type="PATRIC" id="fig|1527444.3.peg.754"/>
<keyword evidence="2" id="KW-0812">Transmembrane</keyword>
<feature type="transmembrane region" description="Helical" evidence="2">
    <location>
        <begin position="12"/>
        <end position="32"/>
    </location>
</feature>
<proteinExistence type="inferred from homology"/>
<dbReference type="PANTHER" id="PTHR33219">
    <property type="entry name" value="YLMG HOMOLOG PROTEIN 2, CHLOROPLASTIC"/>
    <property type="match status" value="1"/>
</dbReference>
<keyword evidence="2" id="KW-1133">Transmembrane helix</keyword>
<dbReference type="STRING" id="1527444.ucyna2_00793"/>
<comment type="similarity">
    <text evidence="1">Belongs to the YggT family.</text>
</comment>
<name>A0A086CGQ7_9CHRO</name>
<evidence type="ECO:0000256" key="2">
    <source>
        <dbReference type="SAM" id="Phobius"/>
    </source>
</evidence>
<comment type="caution">
    <text evidence="3">The sequence shown here is derived from an EMBL/GenBank/DDBJ whole genome shotgun (WGS) entry which is preliminary data.</text>
</comment>
<dbReference type="GO" id="GO:0016020">
    <property type="term" value="C:membrane"/>
    <property type="evidence" value="ECO:0007669"/>
    <property type="project" value="InterPro"/>
</dbReference>
<gene>
    <name evidence="3" type="ORF">ucyna2_00793</name>
</gene>
<dbReference type="eggNOG" id="COG0762">
    <property type="taxonomic scope" value="Bacteria"/>
</dbReference>
<dbReference type="EMBL" id="JPSP01000008">
    <property type="protein sequence ID" value="KFF41371.1"/>
    <property type="molecule type" value="Genomic_DNA"/>
</dbReference>
<protein>
    <submittedName>
        <fullName evidence="3">Putative integral membrane protein</fullName>
    </submittedName>
</protein>
<evidence type="ECO:0000313" key="4">
    <source>
        <dbReference type="Proteomes" id="UP000028922"/>
    </source>
</evidence>
<organism evidence="3 4">
    <name type="scientific">Candidatus Atelocyanobacterium thalassa isolate SIO64986</name>
    <dbReference type="NCBI Taxonomy" id="1527444"/>
    <lineage>
        <taxon>Bacteria</taxon>
        <taxon>Bacillati</taxon>
        <taxon>Cyanobacteriota</taxon>
        <taxon>Cyanophyceae</taxon>
        <taxon>Oscillatoriophycideae</taxon>
        <taxon>Chroococcales</taxon>
        <taxon>Aphanothecaceae</taxon>
        <taxon>Candidatus Atelocyanobacterium</taxon>
        <taxon>Candidatus Atelocyanobacterium thalassae</taxon>
    </lineage>
</organism>
<dbReference type="PANTHER" id="PTHR33219:SF14">
    <property type="entry name" value="PROTEIN COFACTOR ASSEMBLY OF COMPLEX C SUBUNIT B CCB3, CHLOROPLASTIC-RELATED"/>
    <property type="match status" value="1"/>
</dbReference>
<dbReference type="InterPro" id="IPR003425">
    <property type="entry name" value="CCB3/YggT"/>
</dbReference>
<dbReference type="AlphaFoldDB" id="A0A086CGQ7"/>
<reference evidence="3 4" key="1">
    <citation type="submission" date="2014-08" db="EMBL/GenBank/DDBJ databases">
        <title>Comparative genomics reveals surprising divergence of two closely related strains of uncultivated UCYN-A cyanobacteria.</title>
        <authorList>
            <person name="Bombar D."/>
            <person name="Heller P."/>
            <person name="Sanchez-Baracaldo P."/>
            <person name="Carter B.J."/>
            <person name="Zert J.P."/>
        </authorList>
    </citation>
    <scope>NUCLEOTIDE SEQUENCE [LARGE SCALE GENOMIC DNA]</scope>
</reference>
<dbReference type="Proteomes" id="UP000028922">
    <property type="component" value="Unassembled WGS sequence"/>
</dbReference>
<dbReference type="Pfam" id="PF02325">
    <property type="entry name" value="CCB3_YggT"/>
    <property type="match status" value="1"/>
</dbReference>
<keyword evidence="2" id="KW-0472">Membrane</keyword>
<accession>A0A086CGQ7</accession>
<sequence>MNTAITQLIFQTLNTFLNIYLVLIFIRILLSWFQTAEWAYNAMSFLSPIIDPYLNIFRSFIPPLGGIDISAILAILALQFLSSILDSLSTYGAVGF</sequence>